<accession>A0A7W9SVP7</accession>
<keyword evidence="7" id="KW-1185">Reference proteome</keyword>
<comment type="caution">
    <text evidence="6">The sequence shown here is derived from an EMBL/GenBank/DDBJ whole genome shotgun (WGS) entry which is preliminary data.</text>
</comment>
<dbReference type="RefSeq" id="WP_184203646.1">
    <property type="nucleotide sequence ID" value="NZ_JACHGW010000007.1"/>
</dbReference>
<dbReference type="SMART" id="SM00421">
    <property type="entry name" value="HTH_LUXR"/>
    <property type="match status" value="1"/>
</dbReference>
<dbReference type="EMBL" id="JACHGW010000007">
    <property type="protein sequence ID" value="MBB6053556.1"/>
    <property type="molecule type" value="Genomic_DNA"/>
</dbReference>
<dbReference type="InterPro" id="IPR001789">
    <property type="entry name" value="Sig_transdc_resp-reg_receiver"/>
</dbReference>
<evidence type="ECO:0000256" key="2">
    <source>
        <dbReference type="ARBA" id="ARBA00023125"/>
    </source>
</evidence>
<evidence type="ECO:0000313" key="7">
    <source>
        <dbReference type="Proteomes" id="UP000520814"/>
    </source>
</evidence>
<dbReference type="Pfam" id="PF00072">
    <property type="entry name" value="Response_reg"/>
    <property type="match status" value="1"/>
</dbReference>
<feature type="domain" description="Response regulatory" evidence="5">
    <location>
        <begin position="5"/>
        <end position="121"/>
    </location>
</feature>
<dbReference type="AlphaFoldDB" id="A0A7W9SVP7"/>
<evidence type="ECO:0000259" key="4">
    <source>
        <dbReference type="PROSITE" id="PS50043"/>
    </source>
</evidence>
<organism evidence="6 7">
    <name type="scientific">Armatimonas rosea</name>
    <dbReference type="NCBI Taxonomy" id="685828"/>
    <lineage>
        <taxon>Bacteria</taxon>
        <taxon>Bacillati</taxon>
        <taxon>Armatimonadota</taxon>
        <taxon>Armatimonadia</taxon>
        <taxon>Armatimonadales</taxon>
        <taxon>Armatimonadaceae</taxon>
        <taxon>Armatimonas</taxon>
    </lineage>
</organism>
<dbReference type="InterPro" id="IPR016032">
    <property type="entry name" value="Sig_transdc_resp-reg_C-effctor"/>
</dbReference>
<proteinExistence type="predicted"/>
<dbReference type="InterPro" id="IPR000792">
    <property type="entry name" value="Tscrpt_reg_LuxR_C"/>
</dbReference>
<reference evidence="6 7" key="1">
    <citation type="submission" date="2020-08" db="EMBL/GenBank/DDBJ databases">
        <title>Genomic Encyclopedia of Type Strains, Phase IV (KMG-IV): sequencing the most valuable type-strain genomes for metagenomic binning, comparative biology and taxonomic classification.</title>
        <authorList>
            <person name="Goeker M."/>
        </authorList>
    </citation>
    <scope>NUCLEOTIDE SEQUENCE [LARGE SCALE GENOMIC DNA]</scope>
    <source>
        <strain evidence="6 7">DSM 23562</strain>
    </source>
</reference>
<dbReference type="CDD" id="cd06170">
    <property type="entry name" value="LuxR_C_like"/>
    <property type="match status" value="1"/>
</dbReference>
<evidence type="ECO:0000259" key="5">
    <source>
        <dbReference type="PROSITE" id="PS50110"/>
    </source>
</evidence>
<name>A0A7W9SVP7_ARMRO</name>
<dbReference type="Proteomes" id="UP000520814">
    <property type="component" value="Unassembled WGS sequence"/>
</dbReference>
<evidence type="ECO:0000256" key="1">
    <source>
        <dbReference type="ARBA" id="ARBA00022553"/>
    </source>
</evidence>
<dbReference type="InterPro" id="IPR011006">
    <property type="entry name" value="CheY-like_superfamily"/>
</dbReference>
<dbReference type="PROSITE" id="PS50110">
    <property type="entry name" value="RESPONSE_REGULATORY"/>
    <property type="match status" value="1"/>
</dbReference>
<gene>
    <name evidence="6" type="ORF">HNQ39_005391</name>
</gene>
<dbReference type="Gene3D" id="3.40.50.2300">
    <property type="match status" value="1"/>
</dbReference>
<dbReference type="GO" id="GO:0003677">
    <property type="term" value="F:DNA binding"/>
    <property type="evidence" value="ECO:0007669"/>
    <property type="project" value="UniProtKB-KW"/>
</dbReference>
<dbReference type="GO" id="GO:0000160">
    <property type="term" value="P:phosphorelay signal transduction system"/>
    <property type="evidence" value="ECO:0007669"/>
    <property type="project" value="InterPro"/>
</dbReference>
<evidence type="ECO:0000256" key="3">
    <source>
        <dbReference type="PROSITE-ProRule" id="PRU00169"/>
    </source>
</evidence>
<feature type="domain" description="HTH luxR-type" evidence="4">
    <location>
        <begin position="149"/>
        <end position="214"/>
    </location>
</feature>
<keyword evidence="2 6" id="KW-0238">DNA-binding</keyword>
<protein>
    <submittedName>
        <fullName evidence="6">DNA-binding NarL/FixJ family response regulator</fullName>
    </submittedName>
</protein>
<dbReference type="InterPro" id="IPR058245">
    <property type="entry name" value="NreC/VraR/RcsB-like_REC"/>
</dbReference>
<dbReference type="SMART" id="SM00448">
    <property type="entry name" value="REC"/>
    <property type="match status" value="1"/>
</dbReference>
<dbReference type="PRINTS" id="PR00038">
    <property type="entry name" value="HTHLUXR"/>
</dbReference>
<dbReference type="PROSITE" id="PS50043">
    <property type="entry name" value="HTH_LUXR_2"/>
    <property type="match status" value="1"/>
</dbReference>
<dbReference type="Pfam" id="PF00196">
    <property type="entry name" value="GerE"/>
    <property type="match status" value="1"/>
</dbReference>
<feature type="modified residue" description="4-aspartylphosphate" evidence="3">
    <location>
        <position position="56"/>
    </location>
</feature>
<dbReference type="InterPro" id="IPR039420">
    <property type="entry name" value="WalR-like"/>
</dbReference>
<evidence type="ECO:0000313" key="6">
    <source>
        <dbReference type="EMBL" id="MBB6053556.1"/>
    </source>
</evidence>
<keyword evidence="1 3" id="KW-0597">Phosphoprotein</keyword>
<dbReference type="CDD" id="cd17535">
    <property type="entry name" value="REC_NarL-like"/>
    <property type="match status" value="1"/>
</dbReference>
<dbReference type="PANTHER" id="PTHR43214">
    <property type="entry name" value="TWO-COMPONENT RESPONSE REGULATOR"/>
    <property type="match status" value="1"/>
</dbReference>
<sequence length="216" mass="23641">MEKIRLVIAEDQTMTRETLAQILGLEEDIQVVGTASDGERALSVCRAQKPDVLLTDIGMPKLTGIEVTETIRKELPETQVVILTIYGDDDKVFAAIKAGARGYVLKDSPPEDALAAIRAVARGESLLNPVLITRILAEFGRLTVQKAADNAVFAQLTDREREVLSFIGKGMRNKEIADSLFISEKTVKNHISKIFEKLEVNSRAEAALLAARQGLV</sequence>
<dbReference type="SUPFAM" id="SSF46894">
    <property type="entry name" value="C-terminal effector domain of the bipartite response regulators"/>
    <property type="match status" value="1"/>
</dbReference>
<dbReference type="SUPFAM" id="SSF52172">
    <property type="entry name" value="CheY-like"/>
    <property type="match status" value="1"/>
</dbReference>
<dbReference type="GO" id="GO:0006355">
    <property type="term" value="P:regulation of DNA-templated transcription"/>
    <property type="evidence" value="ECO:0007669"/>
    <property type="project" value="InterPro"/>
</dbReference>